<evidence type="ECO:0000313" key="1">
    <source>
        <dbReference type="EMBL" id="CBY22889.1"/>
    </source>
</evidence>
<dbReference type="Proteomes" id="UP000001307">
    <property type="component" value="Unassembled WGS sequence"/>
</dbReference>
<accession>E4WYX3</accession>
<sequence length="66" mass="7810">MNALLTELWLFATAKLHSFRIKYRADYIETVHFSWRLLKTANVKSNNIVQSILSTFVVVRPFFSEF</sequence>
<gene>
    <name evidence="1" type="ORF">GSOID_T00013666001</name>
</gene>
<reference evidence="1" key="1">
    <citation type="journal article" date="2010" name="Science">
        <title>Plasticity of animal genome architecture unmasked by rapid evolution of a pelagic tunicate.</title>
        <authorList>
            <person name="Denoeud F."/>
            <person name="Henriet S."/>
            <person name="Mungpakdee S."/>
            <person name="Aury J.M."/>
            <person name="Da Silva C."/>
            <person name="Brinkmann H."/>
            <person name="Mikhaleva J."/>
            <person name="Olsen L.C."/>
            <person name="Jubin C."/>
            <person name="Canestro C."/>
            <person name="Bouquet J.M."/>
            <person name="Danks G."/>
            <person name="Poulain J."/>
            <person name="Campsteijn C."/>
            <person name="Adamski M."/>
            <person name="Cross I."/>
            <person name="Yadetie F."/>
            <person name="Muffato M."/>
            <person name="Louis A."/>
            <person name="Butcher S."/>
            <person name="Tsagkogeorga G."/>
            <person name="Konrad A."/>
            <person name="Singh S."/>
            <person name="Jensen M.F."/>
            <person name="Cong E.H."/>
            <person name="Eikeseth-Otteraa H."/>
            <person name="Noel B."/>
            <person name="Anthouard V."/>
            <person name="Porcel B.M."/>
            <person name="Kachouri-Lafond R."/>
            <person name="Nishino A."/>
            <person name="Ugolini M."/>
            <person name="Chourrout P."/>
            <person name="Nishida H."/>
            <person name="Aasland R."/>
            <person name="Huzurbazar S."/>
            <person name="Westhof E."/>
            <person name="Delsuc F."/>
            <person name="Lehrach H."/>
            <person name="Reinhardt R."/>
            <person name="Weissenbach J."/>
            <person name="Roy S.W."/>
            <person name="Artiguenave F."/>
            <person name="Postlethwait J.H."/>
            <person name="Manak J.R."/>
            <person name="Thompson E.M."/>
            <person name="Jaillon O."/>
            <person name="Du Pasquier L."/>
            <person name="Boudinot P."/>
            <person name="Liberles D.A."/>
            <person name="Volff J.N."/>
            <person name="Philippe H."/>
            <person name="Lenhard B."/>
            <person name="Roest Crollius H."/>
            <person name="Wincker P."/>
            <person name="Chourrout D."/>
        </authorList>
    </citation>
    <scope>NUCLEOTIDE SEQUENCE [LARGE SCALE GENOMIC DNA]</scope>
</reference>
<dbReference type="InParanoid" id="E4WYX3"/>
<dbReference type="EMBL" id="FN653019">
    <property type="protein sequence ID" value="CBY22889.1"/>
    <property type="molecule type" value="Genomic_DNA"/>
</dbReference>
<keyword evidence="2" id="KW-1185">Reference proteome</keyword>
<dbReference type="AlphaFoldDB" id="E4WYX3"/>
<organism evidence="1">
    <name type="scientific">Oikopleura dioica</name>
    <name type="common">Tunicate</name>
    <dbReference type="NCBI Taxonomy" id="34765"/>
    <lineage>
        <taxon>Eukaryota</taxon>
        <taxon>Metazoa</taxon>
        <taxon>Chordata</taxon>
        <taxon>Tunicata</taxon>
        <taxon>Appendicularia</taxon>
        <taxon>Copelata</taxon>
        <taxon>Oikopleuridae</taxon>
        <taxon>Oikopleura</taxon>
    </lineage>
</organism>
<evidence type="ECO:0000313" key="2">
    <source>
        <dbReference type="Proteomes" id="UP000001307"/>
    </source>
</evidence>
<protein>
    <submittedName>
        <fullName evidence="1">Uncharacterized protein</fullName>
    </submittedName>
</protein>
<proteinExistence type="predicted"/>
<name>E4WYX3_OIKDI</name>